<proteinExistence type="predicted"/>
<dbReference type="RefSeq" id="WP_063692885.1">
    <property type="nucleotide sequence ID" value="NZ_CP021079.1"/>
</dbReference>
<protein>
    <submittedName>
        <fullName evidence="1">Virulence factor SrfB</fullName>
    </submittedName>
</protein>
<comment type="caution">
    <text evidence="1">The sequence shown here is derived from an EMBL/GenBank/DDBJ whole genome shotgun (WGS) entry which is preliminary data.</text>
</comment>
<reference evidence="1 2" key="2">
    <citation type="submission" date="2018-05" db="EMBL/GenBank/DDBJ databases">
        <authorList>
            <person name="Lanie J.A."/>
            <person name="Ng W.-L."/>
            <person name="Kazmierczak K.M."/>
            <person name="Andrzejewski T.M."/>
            <person name="Davidsen T.M."/>
            <person name="Wayne K.J."/>
            <person name="Tettelin H."/>
            <person name="Glass J.I."/>
            <person name="Rusch D."/>
            <person name="Podicherti R."/>
            <person name="Tsui H.-C.T."/>
            <person name="Winkler M.E."/>
        </authorList>
    </citation>
    <scope>NUCLEOTIDE SEQUENCE [LARGE SCALE GENOMIC DNA]</scope>
    <source>
        <strain evidence="1 2">YBY</strain>
    </source>
</reference>
<dbReference type="STRING" id="511.UZ73_15685"/>
<dbReference type="InterPro" id="IPR009216">
    <property type="entry name" value="Virulence_factor_SrfB"/>
</dbReference>
<dbReference type="PIRSF" id="PIRSF034585">
    <property type="entry name" value="SrfB"/>
    <property type="match status" value="1"/>
</dbReference>
<dbReference type="Proteomes" id="UP000245216">
    <property type="component" value="Unassembled WGS sequence"/>
</dbReference>
<dbReference type="Pfam" id="PF07520">
    <property type="entry name" value="SrfB"/>
    <property type="match status" value="1"/>
</dbReference>
<gene>
    <name evidence="1" type="ORF">DF183_14330</name>
</gene>
<reference evidence="1 2" key="1">
    <citation type="submission" date="2018-05" db="EMBL/GenBank/DDBJ databases">
        <title>Genome Sequence of an Efficient Indole-Degrading Bacterium, Alcaligenes sp.YBY.</title>
        <authorList>
            <person name="Yang B."/>
        </authorList>
    </citation>
    <scope>NUCLEOTIDE SEQUENCE [LARGE SCALE GENOMIC DNA]</scope>
    <source>
        <strain evidence="1 2">YBY</strain>
    </source>
</reference>
<dbReference type="EMBL" id="QEXO01000004">
    <property type="protein sequence ID" value="PWE13011.1"/>
    <property type="molecule type" value="Genomic_DNA"/>
</dbReference>
<name>A0A2U2BG88_ALCFA</name>
<evidence type="ECO:0000313" key="1">
    <source>
        <dbReference type="EMBL" id="PWE13011.1"/>
    </source>
</evidence>
<accession>A0A2U2BG88</accession>
<sequence length="1072" mass="120779">MLPELLKHDGLVTLIENTGVQFMDFGFDINAPTLGSKKLGTLNHSFFSTNGQNWRFLFEGLQFGQEQTLFHQPEGEVGVYQGGGRNDQECDVSLSRTLDLFDGLWLPVPYVRFVAPHRFDHGPASWSRLRVVRLETPDRDGNTHRITVACDTSVVDLTEGAAYLAPLREDINAGALFRIACDSAHMDWFLNRDWVQEWLLEVYKDNVNKTRNIDFGEDVNALRSAQLHFLNLLSLFAPPHECVDGRSEAWVRLPDIKVLAANWQSEQVIPVDLVLDVGNSRTCGILIENHGQDDSGLRQNYVLQLRDLSHPHQVYSKPFESRVEFAQTDFGKNHLSLKSGRPTAFSWPTLVRVGDEAARLAARRRGTEGTTGLSSPKRYLWDENEYKHGWRFSQQYDRSDAEPRALAAPFSLHIDERGEALYTLDEDDRLPVFEPFYSRSSVMTFMLTEVLAQALLQINSPAQRVRQGHSNKPRRLSNIVLTVPPGMPLVERSLLAERLRQAIGLLWTSMDWYQGEEDPYGLEPSESGRMPENLRVPLPEFRVEWDEATSSQLVYLFTEITQNFAGHADEFFDAVAAPYKEDRETLTLGIIDIGGGTTDIVISDYTLRRPAGAGGGSNLTISPKQRFRDSFRVAGDDILLDVIQRYVLPAFEDALSHAGVEDTDVFLSRLCGNEKADADKAVLRQQLALQVFVPLGLEFLKRYEAYDPHEDPRAVQSLPWGELLEFEHLQGDQANAPLSHASAGSADALPRVSSKVVQYVLDELHKHAGQRVDLELAKVEQPFDLAHLHQGLVSGSLNINDPLRAFCEVLNYYDCDIVLMAGRPSRLPGVQAYVRSQMPVSPARLLPLHNYRTGSWYPFHTNGRIDDPKSTASVGAMLCLLCYNMNIDQFNFKVSNLRPRSTLRHIGIIDSNNQIKDQDIVYKDVLQMDPDTREEMVTLESVSSEDSDGYHLLMQGSYLRLGYRQLDVERWPASPLYYLHLNEKVRRQMADAPDDDGQLPSMEVTLMVDKASQGGQGRRLISDRLKIKNSAPRDFKLSGVSKGAVRIQLNTMLEAGLGDSPYWLDSGSVVLK</sequence>
<organism evidence="1 2">
    <name type="scientific">Alcaligenes faecalis</name>
    <dbReference type="NCBI Taxonomy" id="511"/>
    <lineage>
        <taxon>Bacteria</taxon>
        <taxon>Pseudomonadati</taxon>
        <taxon>Pseudomonadota</taxon>
        <taxon>Betaproteobacteria</taxon>
        <taxon>Burkholderiales</taxon>
        <taxon>Alcaligenaceae</taxon>
        <taxon>Alcaligenes</taxon>
    </lineage>
</organism>
<evidence type="ECO:0000313" key="2">
    <source>
        <dbReference type="Proteomes" id="UP000245216"/>
    </source>
</evidence>
<dbReference type="AlphaFoldDB" id="A0A2U2BG88"/>